<evidence type="ECO:0000313" key="2">
    <source>
        <dbReference type="Proteomes" id="UP000237000"/>
    </source>
</evidence>
<name>A0A2P5B0D3_TREOI</name>
<reference evidence="2" key="1">
    <citation type="submission" date="2016-06" db="EMBL/GenBank/DDBJ databases">
        <title>Parallel loss of symbiosis genes in relatives of nitrogen-fixing non-legume Parasponia.</title>
        <authorList>
            <person name="Van Velzen R."/>
            <person name="Holmer R."/>
            <person name="Bu F."/>
            <person name="Rutten L."/>
            <person name="Van Zeijl A."/>
            <person name="Liu W."/>
            <person name="Santuari L."/>
            <person name="Cao Q."/>
            <person name="Sharma T."/>
            <person name="Shen D."/>
            <person name="Roswanjaya Y."/>
            <person name="Wardhani T."/>
            <person name="Kalhor M.S."/>
            <person name="Jansen J."/>
            <person name="Van den Hoogen J."/>
            <person name="Gungor B."/>
            <person name="Hartog M."/>
            <person name="Hontelez J."/>
            <person name="Verver J."/>
            <person name="Yang W.-C."/>
            <person name="Schijlen E."/>
            <person name="Repin R."/>
            <person name="Schilthuizen M."/>
            <person name="Schranz E."/>
            <person name="Heidstra R."/>
            <person name="Miyata K."/>
            <person name="Fedorova E."/>
            <person name="Kohlen W."/>
            <person name="Bisseling T."/>
            <person name="Smit S."/>
            <person name="Geurts R."/>
        </authorList>
    </citation>
    <scope>NUCLEOTIDE SEQUENCE [LARGE SCALE GENOMIC DNA]</scope>
    <source>
        <strain evidence="2">cv. RG33-2</strain>
    </source>
</reference>
<dbReference type="Proteomes" id="UP000237000">
    <property type="component" value="Unassembled WGS sequence"/>
</dbReference>
<accession>A0A2P5B0D3</accession>
<comment type="caution">
    <text evidence="1">The sequence shown here is derived from an EMBL/GenBank/DDBJ whole genome shotgun (WGS) entry which is preliminary data.</text>
</comment>
<dbReference type="InParanoid" id="A0A2P5B0D3"/>
<dbReference type="AlphaFoldDB" id="A0A2P5B0D3"/>
<dbReference type="EMBL" id="JXTC01000640">
    <property type="protein sequence ID" value="PON42258.1"/>
    <property type="molecule type" value="Genomic_DNA"/>
</dbReference>
<protein>
    <submittedName>
        <fullName evidence="1">Uncharacterized protein</fullName>
    </submittedName>
</protein>
<organism evidence="1 2">
    <name type="scientific">Trema orientale</name>
    <name type="common">Charcoal tree</name>
    <name type="synonym">Celtis orientalis</name>
    <dbReference type="NCBI Taxonomy" id="63057"/>
    <lineage>
        <taxon>Eukaryota</taxon>
        <taxon>Viridiplantae</taxon>
        <taxon>Streptophyta</taxon>
        <taxon>Embryophyta</taxon>
        <taxon>Tracheophyta</taxon>
        <taxon>Spermatophyta</taxon>
        <taxon>Magnoliopsida</taxon>
        <taxon>eudicotyledons</taxon>
        <taxon>Gunneridae</taxon>
        <taxon>Pentapetalae</taxon>
        <taxon>rosids</taxon>
        <taxon>fabids</taxon>
        <taxon>Rosales</taxon>
        <taxon>Cannabaceae</taxon>
        <taxon>Trema</taxon>
    </lineage>
</organism>
<keyword evidence="2" id="KW-1185">Reference proteome</keyword>
<proteinExistence type="predicted"/>
<evidence type="ECO:0000313" key="1">
    <source>
        <dbReference type="EMBL" id="PON42258.1"/>
    </source>
</evidence>
<feature type="non-terminal residue" evidence="1">
    <location>
        <position position="52"/>
    </location>
</feature>
<gene>
    <name evidence="1" type="ORF">TorRG33x02_336220</name>
</gene>
<sequence>MLILNQRLLLPDELIKSRLHSFMAPIRNQVTILESVSNRASSNSLLRAFSLR</sequence>